<dbReference type="EMBL" id="ALWO02000045">
    <property type="protein sequence ID" value="EOZ93571.1"/>
    <property type="molecule type" value="Genomic_DNA"/>
</dbReference>
<protein>
    <submittedName>
        <fullName evidence="1">Uncharacterized protein</fullName>
    </submittedName>
</protein>
<name>S2DNR5_INDAL</name>
<organism evidence="1 2">
    <name type="scientific">Indibacter alkaliphilus (strain CCUG 57479 / KCTC 22604 / LW1)</name>
    <dbReference type="NCBI Taxonomy" id="1189612"/>
    <lineage>
        <taxon>Bacteria</taxon>
        <taxon>Pseudomonadati</taxon>
        <taxon>Bacteroidota</taxon>
        <taxon>Cytophagia</taxon>
        <taxon>Cytophagales</taxon>
        <taxon>Cyclobacteriaceae</taxon>
    </lineage>
</organism>
<accession>S2DNR5</accession>
<gene>
    <name evidence="1" type="ORF">A33Q_3517</name>
</gene>
<dbReference type="RefSeq" id="WP_009033820.1">
    <property type="nucleotide sequence ID" value="NZ_ALWO02000045.1"/>
</dbReference>
<reference evidence="1 2" key="1">
    <citation type="journal article" date="2013" name="Genome Announc.">
        <title>Draft Genome Sequence of Indibacter alkaliphilus Strain LW1T, Isolated from Lonar Lake, a Haloalkaline Lake in the Buldana District of Maharashtra, India.</title>
        <authorList>
            <person name="Singh A."/>
            <person name="Kumar Jangir P."/>
            <person name="Sharma R."/>
            <person name="Singh A."/>
            <person name="Kumar Pinnaka A."/>
            <person name="Shivaji S."/>
        </authorList>
    </citation>
    <scope>NUCLEOTIDE SEQUENCE [LARGE SCALE GENOMIC DNA]</scope>
    <source>
        <strain evidence="2">CCUG 57479 / KCTC 22604 / LW1</strain>
    </source>
</reference>
<evidence type="ECO:0000313" key="2">
    <source>
        <dbReference type="Proteomes" id="UP000006073"/>
    </source>
</evidence>
<comment type="caution">
    <text evidence="1">The sequence shown here is derived from an EMBL/GenBank/DDBJ whole genome shotgun (WGS) entry which is preliminary data.</text>
</comment>
<dbReference type="Proteomes" id="UP000006073">
    <property type="component" value="Unassembled WGS sequence"/>
</dbReference>
<dbReference type="AlphaFoldDB" id="S2DNR5"/>
<keyword evidence="2" id="KW-1185">Reference proteome</keyword>
<proteinExistence type="predicted"/>
<sequence length="158" mass="17503">MIRLEELAKVPGADTELRKTLIAITNYLKKKNALIPRTYGGILSQTDRAYIIHAQLMKLNVSKKISFSDFPHNSTLIFTVVNVLVVILGRELMGSIANTSDNLSQNYYSTADSSQLFQFENPVANAPRSGFIEDQMAETAAKLGGFGDINFHQSPSYD</sequence>
<evidence type="ECO:0000313" key="1">
    <source>
        <dbReference type="EMBL" id="EOZ93571.1"/>
    </source>
</evidence>
<dbReference type="OrthoDB" id="9839117at2"/>